<dbReference type="GO" id="GO:0006107">
    <property type="term" value="P:oxaloacetate metabolic process"/>
    <property type="evidence" value="ECO:0007669"/>
    <property type="project" value="TreeGrafter"/>
</dbReference>
<dbReference type="InterPro" id="IPR011206">
    <property type="entry name" value="Citrate_lyase_beta/mcl1/mcl2"/>
</dbReference>
<dbReference type="GO" id="GO:0000287">
    <property type="term" value="F:magnesium ion binding"/>
    <property type="evidence" value="ECO:0007669"/>
    <property type="project" value="TreeGrafter"/>
</dbReference>
<evidence type="ECO:0000256" key="4">
    <source>
        <dbReference type="ARBA" id="ARBA00022842"/>
    </source>
</evidence>
<accession>A0A4R7BJ20</accession>
<evidence type="ECO:0000256" key="5">
    <source>
        <dbReference type="PIRSR" id="PIRSR015582-1"/>
    </source>
</evidence>
<dbReference type="PIRSF" id="PIRSF015582">
    <property type="entry name" value="Cit_lyase_B"/>
    <property type="match status" value="1"/>
</dbReference>
<dbReference type="PANTHER" id="PTHR32308:SF0">
    <property type="entry name" value="HPCH_HPAI ALDOLASE_CITRATE LYASE DOMAIN-CONTAINING PROTEIN"/>
    <property type="match status" value="1"/>
</dbReference>
<evidence type="ECO:0000256" key="1">
    <source>
        <dbReference type="ARBA" id="ARBA00001946"/>
    </source>
</evidence>
<evidence type="ECO:0000256" key="3">
    <source>
        <dbReference type="ARBA" id="ARBA00022723"/>
    </source>
</evidence>
<gene>
    <name evidence="8" type="ORF">EV668_4695</name>
</gene>
<evidence type="ECO:0000313" key="9">
    <source>
        <dbReference type="Proteomes" id="UP000295122"/>
    </source>
</evidence>
<dbReference type="AlphaFoldDB" id="A0A4R7BJ20"/>
<dbReference type="PANTHER" id="PTHR32308">
    <property type="entry name" value="LYASE BETA SUBUNIT, PUTATIVE (AFU_ORTHOLOGUE AFUA_4G13030)-RELATED"/>
    <property type="match status" value="1"/>
</dbReference>
<dbReference type="InterPro" id="IPR040442">
    <property type="entry name" value="Pyrv_kinase-like_dom_sf"/>
</dbReference>
<dbReference type="InterPro" id="IPR005000">
    <property type="entry name" value="Aldolase/citrate-lyase_domain"/>
</dbReference>
<keyword evidence="3 6" id="KW-0479">Metal-binding</keyword>
<dbReference type="RefSeq" id="WP_133774733.1">
    <property type="nucleotide sequence ID" value="NZ_SNZR01000018.1"/>
</dbReference>
<proteinExistence type="inferred from homology"/>
<comment type="cofactor">
    <cofactor evidence="1">
        <name>Mg(2+)</name>
        <dbReference type="ChEBI" id="CHEBI:18420"/>
    </cofactor>
</comment>
<reference evidence="8 9" key="1">
    <citation type="submission" date="2019-03" db="EMBL/GenBank/DDBJ databases">
        <title>Genomic Encyclopedia of Type Strains, Phase IV (KMG-IV): sequencing the most valuable type-strain genomes for metagenomic binning, comparative biology and taxonomic classification.</title>
        <authorList>
            <person name="Goeker M."/>
        </authorList>
    </citation>
    <scope>NUCLEOTIDE SEQUENCE [LARGE SCALE GENOMIC DNA]</scope>
    <source>
        <strain evidence="8 9">DSM 25903</strain>
    </source>
</reference>
<dbReference type="OrthoDB" id="9800547at2"/>
<dbReference type="Gene3D" id="3.20.20.60">
    <property type="entry name" value="Phosphoenolpyruvate-binding domains"/>
    <property type="match status" value="1"/>
</dbReference>
<dbReference type="EMBL" id="SNZR01000018">
    <property type="protein sequence ID" value="TDR85151.1"/>
    <property type="molecule type" value="Genomic_DNA"/>
</dbReference>
<dbReference type="Proteomes" id="UP000295122">
    <property type="component" value="Unassembled WGS sequence"/>
</dbReference>
<organism evidence="8 9">
    <name type="scientific">Enterovirga rhinocerotis</name>
    <dbReference type="NCBI Taxonomy" id="1339210"/>
    <lineage>
        <taxon>Bacteria</taxon>
        <taxon>Pseudomonadati</taxon>
        <taxon>Pseudomonadota</taxon>
        <taxon>Alphaproteobacteria</taxon>
        <taxon>Hyphomicrobiales</taxon>
        <taxon>Methylobacteriaceae</taxon>
        <taxon>Enterovirga</taxon>
    </lineage>
</organism>
<keyword evidence="9" id="KW-1185">Reference proteome</keyword>
<feature type="binding site" evidence="5">
    <location>
        <position position="131"/>
    </location>
    <ligand>
        <name>substrate</name>
    </ligand>
</feature>
<sequence>MTDPRLRRSLLIVPGNRPGRVLVAMTLPADSFIFDLEGSVPLVEKAQARDTIAEALRSASPGGREFCVRLNPIGTPDIEHDLNALPLGRVDSLMLPKVERASDLVAFERRLDELELAAGRTTPIDLVVGLETPRGILGALAIAEAGRRVSALVFGSGAYAQATGSATTAAALVWPRSVTVAAASAAGLQPIDADAGAGDDAEASRRDAALMRDLGFVGRVVARTNDISSANEIFAPDPDQIAWARRIAEAHRDAESRGLAAVSIDGSLVAVDTLVTAERTLRRAALIAARSG</sequence>
<keyword evidence="4 6" id="KW-0460">Magnesium</keyword>
<name>A0A4R7BJ20_9HYPH</name>
<dbReference type="SUPFAM" id="SSF51621">
    <property type="entry name" value="Phosphoenolpyruvate/pyruvate domain"/>
    <property type="match status" value="1"/>
</dbReference>
<keyword evidence="8" id="KW-0456">Lyase</keyword>
<feature type="binding site" evidence="5">
    <location>
        <position position="69"/>
    </location>
    <ligand>
        <name>substrate</name>
    </ligand>
</feature>
<feature type="binding site" evidence="6">
    <location>
        <position position="131"/>
    </location>
    <ligand>
        <name>Mg(2+)</name>
        <dbReference type="ChEBI" id="CHEBI:18420"/>
    </ligand>
</feature>
<evidence type="ECO:0000256" key="2">
    <source>
        <dbReference type="ARBA" id="ARBA00005568"/>
    </source>
</evidence>
<evidence type="ECO:0000313" key="8">
    <source>
        <dbReference type="EMBL" id="TDR85151.1"/>
    </source>
</evidence>
<protein>
    <submittedName>
        <fullName evidence="8">Citrate lyase subunit beta/citryl-CoA lyase/(3S)-malyl-CoA thioesterase</fullName>
    </submittedName>
</protein>
<comment type="similarity">
    <text evidence="2">Belongs to the HpcH/HpaI aldolase family.</text>
</comment>
<dbReference type="GO" id="GO:0016829">
    <property type="term" value="F:lyase activity"/>
    <property type="evidence" value="ECO:0007669"/>
    <property type="project" value="UniProtKB-KW"/>
</dbReference>
<evidence type="ECO:0000256" key="6">
    <source>
        <dbReference type="PIRSR" id="PIRSR015582-2"/>
    </source>
</evidence>
<feature type="domain" description="HpcH/HpaI aldolase/citrate lyase" evidence="7">
    <location>
        <begin position="8"/>
        <end position="222"/>
    </location>
</feature>
<dbReference type="Pfam" id="PF03328">
    <property type="entry name" value="HpcH_HpaI"/>
    <property type="match status" value="1"/>
</dbReference>
<comment type="caution">
    <text evidence="8">The sequence shown here is derived from an EMBL/GenBank/DDBJ whole genome shotgun (WGS) entry which is preliminary data.</text>
</comment>
<evidence type="ECO:0000259" key="7">
    <source>
        <dbReference type="Pfam" id="PF03328"/>
    </source>
</evidence>
<dbReference type="InterPro" id="IPR015813">
    <property type="entry name" value="Pyrv/PenolPyrv_kinase-like_dom"/>
</dbReference>